<sequence length="132" mass="14627">MSANQHSTGISRYFSSPAGLVSRANMAAAPSLLKLGDEFLTWAEFKAALDNYQETTHAELSKISSKKVETENRKLPEGVQKFPCAHVYKAVKFGCIHYGKPRLSGSGIRPNQSQFCMASTRSRESAWRQLSN</sequence>
<evidence type="ECO:0000259" key="1">
    <source>
        <dbReference type="Pfam" id="PF21599"/>
    </source>
</evidence>
<dbReference type="GeneID" id="109481239"/>
<dbReference type="KEGG" id="bbel:109479423"/>
<evidence type="ECO:0000313" key="3">
    <source>
        <dbReference type="RefSeq" id="XP_019636951.1"/>
    </source>
</evidence>
<accession>A0A6P5A594</accession>
<evidence type="ECO:0000313" key="4">
    <source>
        <dbReference type="RefSeq" id="XP_019639339.1"/>
    </source>
</evidence>
<dbReference type="Pfam" id="PF21599">
    <property type="entry name" value="ZSWIM3_N"/>
    <property type="match status" value="1"/>
</dbReference>
<dbReference type="AlphaFoldDB" id="A0A6P5A594"/>
<name>A0A6P5A594_BRABE</name>
<proteinExistence type="predicted"/>
<dbReference type="GeneID" id="109479423"/>
<dbReference type="KEGG" id="bbel:109481239"/>
<feature type="domain" description="ZSWIM3 N-terminal" evidence="1">
    <location>
        <begin position="33"/>
        <end position="118"/>
    </location>
</feature>
<dbReference type="InterPro" id="IPR052579">
    <property type="entry name" value="Zinc_finger_SWIM"/>
</dbReference>
<gene>
    <name evidence="3" type="primary">LOC109479423</name>
    <name evidence="4" type="synonym">LOC109481239</name>
</gene>
<keyword evidence="2" id="KW-1185">Reference proteome</keyword>
<dbReference type="PANTHER" id="PTHR31569">
    <property type="entry name" value="SWIM-TYPE DOMAIN-CONTAINING PROTEIN"/>
    <property type="match status" value="1"/>
</dbReference>
<dbReference type="RefSeq" id="XP_019636951.1">
    <property type="nucleotide sequence ID" value="XM_019781392.1"/>
</dbReference>
<evidence type="ECO:0000313" key="2">
    <source>
        <dbReference type="Proteomes" id="UP000515135"/>
    </source>
</evidence>
<dbReference type="RefSeq" id="XP_019639339.1">
    <property type="nucleotide sequence ID" value="XM_019783780.1"/>
</dbReference>
<dbReference type="Proteomes" id="UP000515135">
    <property type="component" value="Unplaced"/>
</dbReference>
<dbReference type="InterPro" id="IPR048325">
    <property type="entry name" value="ZSWIM3_N"/>
</dbReference>
<organism evidence="2 3">
    <name type="scientific">Branchiostoma belcheri</name>
    <name type="common">Amphioxus</name>
    <dbReference type="NCBI Taxonomy" id="7741"/>
    <lineage>
        <taxon>Eukaryota</taxon>
        <taxon>Metazoa</taxon>
        <taxon>Chordata</taxon>
        <taxon>Cephalochordata</taxon>
        <taxon>Leptocardii</taxon>
        <taxon>Amphioxiformes</taxon>
        <taxon>Branchiostomatidae</taxon>
        <taxon>Branchiostoma</taxon>
    </lineage>
</organism>
<dbReference type="OrthoDB" id="167578at2759"/>
<protein>
    <submittedName>
        <fullName evidence="3">Uncharacterized protein LOC109479423</fullName>
    </submittedName>
    <submittedName>
        <fullName evidence="4">Uncharacterized protein LOC109481239</fullName>
    </submittedName>
</protein>
<dbReference type="PANTHER" id="PTHR31569:SF4">
    <property type="entry name" value="SWIM-TYPE DOMAIN-CONTAINING PROTEIN"/>
    <property type="match status" value="1"/>
</dbReference>
<reference evidence="3 4" key="1">
    <citation type="submission" date="2025-04" db="UniProtKB">
        <authorList>
            <consortium name="RefSeq"/>
        </authorList>
    </citation>
    <scope>IDENTIFICATION</scope>
    <source>
        <tissue evidence="3 4">Gonad</tissue>
    </source>
</reference>